<dbReference type="EMBL" id="MU866127">
    <property type="protein sequence ID" value="KAK4178957.1"/>
    <property type="molecule type" value="Genomic_DNA"/>
</dbReference>
<dbReference type="Proteomes" id="UP001302321">
    <property type="component" value="Unassembled WGS sequence"/>
</dbReference>
<comment type="caution">
    <text evidence="1">The sequence shown here is derived from an EMBL/GenBank/DDBJ whole genome shotgun (WGS) entry which is preliminary data.</text>
</comment>
<evidence type="ECO:0000313" key="1">
    <source>
        <dbReference type="EMBL" id="KAK4178957.1"/>
    </source>
</evidence>
<organism evidence="1 2">
    <name type="scientific">Triangularia setosa</name>
    <dbReference type="NCBI Taxonomy" id="2587417"/>
    <lineage>
        <taxon>Eukaryota</taxon>
        <taxon>Fungi</taxon>
        <taxon>Dikarya</taxon>
        <taxon>Ascomycota</taxon>
        <taxon>Pezizomycotina</taxon>
        <taxon>Sordariomycetes</taxon>
        <taxon>Sordariomycetidae</taxon>
        <taxon>Sordariales</taxon>
        <taxon>Podosporaceae</taxon>
        <taxon>Triangularia</taxon>
    </lineage>
</organism>
<accession>A0AAN7AAY4</accession>
<dbReference type="AlphaFoldDB" id="A0AAN7AAY4"/>
<reference evidence="1" key="2">
    <citation type="submission" date="2023-05" db="EMBL/GenBank/DDBJ databases">
        <authorList>
            <consortium name="Lawrence Berkeley National Laboratory"/>
            <person name="Steindorff A."/>
            <person name="Hensen N."/>
            <person name="Bonometti L."/>
            <person name="Westerberg I."/>
            <person name="Brannstrom I.O."/>
            <person name="Guillou S."/>
            <person name="Cros-Aarteil S."/>
            <person name="Calhoun S."/>
            <person name="Haridas S."/>
            <person name="Kuo A."/>
            <person name="Mondo S."/>
            <person name="Pangilinan J."/>
            <person name="Riley R."/>
            <person name="Labutti K."/>
            <person name="Andreopoulos B."/>
            <person name="Lipzen A."/>
            <person name="Chen C."/>
            <person name="Yanf M."/>
            <person name="Daum C."/>
            <person name="Ng V."/>
            <person name="Clum A."/>
            <person name="Ohm R."/>
            <person name="Martin F."/>
            <person name="Silar P."/>
            <person name="Natvig D."/>
            <person name="Lalanne C."/>
            <person name="Gautier V."/>
            <person name="Ament-Velasquez S.L."/>
            <person name="Kruys A."/>
            <person name="Hutchinson M.I."/>
            <person name="Powell A.J."/>
            <person name="Barry K."/>
            <person name="Miller A.N."/>
            <person name="Grigoriev I.V."/>
            <person name="Debuchy R."/>
            <person name="Gladieux P."/>
            <person name="Thoren M.H."/>
            <person name="Johannesson H."/>
        </authorList>
    </citation>
    <scope>NUCLEOTIDE SEQUENCE</scope>
    <source>
        <strain evidence="1">CBS 892.96</strain>
    </source>
</reference>
<name>A0AAN7AAY4_9PEZI</name>
<feature type="non-terminal residue" evidence="1">
    <location>
        <position position="242"/>
    </location>
</feature>
<evidence type="ECO:0000313" key="2">
    <source>
        <dbReference type="Proteomes" id="UP001302321"/>
    </source>
</evidence>
<gene>
    <name evidence="1" type="ORF">QBC36DRAFT_288093</name>
</gene>
<keyword evidence="2" id="KW-1185">Reference proteome</keyword>
<reference evidence="1" key="1">
    <citation type="journal article" date="2023" name="Mol. Phylogenet. Evol.">
        <title>Genome-scale phylogeny and comparative genomics of the fungal order Sordariales.</title>
        <authorList>
            <person name="Hensen N."/>
            <person name="Bonometti L."/>
            <person name="Westerberg I."/>
            <person name="Brannstrom I.O."/>
            <person name="Guillou S."/>
            <person name="Cros-Aarteil S."/>
            <person name="Calhoun S."/>
            <person name="Haridas S."/>
            <person name="Kuo A."/>
            <person name="Mondo S."/>
            <person name="Pangilinan J."/>
            <person name="Riley R."/>
            <person name="LaButti K."/>
            <person name="Andreopoulos B."/>
            <person name="Lipzen A."/>
            <person name="Chen C."/>
            <person name="Yan M."/>
            <person name="Daum C."/>
            <person name="Ng V."/>
            <person name="Clum A."/>
            <person name="Steindorff A."/>
            <person name="Ohm R.A."/>
            <person name="Martin F."/>
            <person name="Silar P."/>
            <person name="Natvig D.O."/>
            <person name="Lalanne C."/>
            <person name="Gautier V."/>
            <person name="Ament-Velasquez S.L."/>
            <person name="Kruys A."/>
            <person name="Hutchinson M.I."/>
            <person name="Powell A.J."/>
            <person name="Barry K."/>
            <person name="Miller A.N."/>
            <person name="Grigoriev I.V."/>
            <person name="Debuchy R."/>
            <person name="Gladieux P."/>
            <person name="Hiltunen Thoren M."/>
            <person name="Johannesson H."/>
        </authorList>
    </citation>
    <scope>NUCLEOTIDE SEQUENCE</scope>
    <source>
        <strain evidence="1">CBS 892.96</strain>
    </source>
</reference>
<sequence>MRLPPFSARTQAGYASLQQTKASLPVAIHGKLHLFNVSAHRWNLFQNSVALGGDFIGPPAKTRNDSKSPHFEIRQDDHDSVVDAGVAAACAKHFLNCPDRVRVVQDDFRYYTCLVADEYMKRQGGRPLGLDREQRGVAQFWHDGSGRLDMGPVAPEAEDEDGEELALVEKARKRWWGLRLGTKAKELIEERRTLWRKRTVKHTWDITGRKDYRHRRELLAAEEVMHLQDGARSRALDGLEIQ</sequence>
<proteinExistence type="predicted"/>
<protein>
    <submittedName>
        <fullName evidence="1">Uncharacterized protein</fullName>
    </submittedName>
</protein>